<evidence type="ECO:0000313" key="2">
    <source>
        <dbReference type="Proteomes" id="UP001497480"/>
    </source>
</evidence>
<dbReference type="AlphaFoldDB" id="A0AAV1WUT2"/>
<evidence type="ECO:0000313" key="1">
    <source>
        <dbReference type="EMBL" id="CAL0312937.1"/>
    </source>
</evidence>
<name>A0AAV1WUT2_LUPLU</name>
<comment type="caution">
    <text evidence="1">The sequence shown here is derived from an EMBL/GenBank/DDBJ whole genome shotgun (WGS) entry which is preliminary data.</text>
</comment>
<dbReference type="EMBL" id="CAXHTB010000009">
    <property type="protein sequence ID" value="CAL0312937.1"/>
    <property type="molecule type" value="Genomic_DNA"/>
</dbReference>
<dbReference type="Proteomes" id="UP001497480">
    <property type="component" value="Unassembled WGS sequence"/>
</dbReference>
<accession>A0AAV1WUT2</accession>
<proteinExistence type="predicted"/>
<sequence length="152" mass="17383">MFINAQNKPPNIGFSFRSQYLHLDGVLTSYLKQLKMRNTKTLASESLSTFLLFCFYGTLVNTKYINYDTGSNIVEGKLNIHLVPSSFVGFYLWCHRQPIWVNRGVVLAATMNGSRWVSVPIHHLQGGPVMAIRTESRSSPPLSMTWKHHRRI</sequence>
<keyword evidence="2" id="KW-1185">Reference proteome</keyword>
<gene>
    <name evidence="1" type="ORF">LLUT_LOCUS13997</name>
</gene>
<organism evidence="1 2">
    <name type="scientific">Lupinus luteus</name>
    <name type="common">European yellow lupine</name>
    <dbReference type="NCBI Taxonomy" id="3873"/>
    <lineage>
        <taxon>Eukaryota</taxon>
        <taxon>Viridiplantae</taxon>
        <taxon>Streptophyta</taxon>
        <taxon>Embryophyta</taxon>
        <taxon>Tracheophyta</taxon>
        <taxon>Spermatophyta</taxon>
        <taxon>Magnoliopsida</taxon>
        <taxon>eudicotyledons</taxon>
        <taxon>Gunneridae</taxon>
        <taxon>Pentapetalae</taxon>
        <taxon>rosids</taxon>
        <taxon>fabids</taxon>
        <taxon>Fabales</taxon>
        <taxon>Fabaceae</taxon>
        <taxon>Papilionoideae</taxon>
        <taxon>50 kb inversion clade</taxon>
        <taxon>genistoids sensu lato</taxon>
        <taxon>core genistoids</taxon>
        <taxon>Genisteae</taxon>
        <taxon>Lupinus</taxon>
    </lineage>
</organism>
<protein>
    <submittedName>
        <fullName evidence="1">Uncharacterized protein</fullName>
    </submittedName>
</protein>
<reference evidence="1 2" key="1">
    <citation type="submission" date="2024-03" db="EMBL/GenBank/DDBJ databases">
        <authorList>
            <person name="Martinez-Hernandez J."/>
        </authorList>
    </citation>
    <scope>NUCLEOTIDE SEQUENCE [LARGE SCALE GENOMIC DNA]</scope>
</reference>